<gene>
    <name evidence="5" type="ORF">B5J94_04560</name>
</gene>
<feature type="domain" description="Fido" evidence="4">
    <location>
        <begin position="150"/>
        <end position="291"/>
    </location>
</feature>
<evidence type="ECO:0000259" key="4">
    <source>
        <dbReference type="PROSITE" id="PS51459"/>
    </source>
</evidence>
<dbReference type="AlphaFoldDB" id="A0A1V4H0D7"/>
<dbReference type="EMBL" id="MXAN01000024">
    <property type="protein sequence ID" value="OPH38041.1"/>
    <property type="molecule type" value="Genomic_DNA"/>
</dbReference>
<dbReference type="PANTHER" id="PTHR13504">
    <property type="entry name" value="FIDO DOMAIN-CONTAINING PROTEIN DDB_G0283145"/>
    <property type="match status" value="1"/>
</dbReference>
<evidence type="ECO:0000256" key="2">
    <source>
        <dbReference type="PIRSR" id="PIRSR640198-2"/>
    </source>
</evidence>
<evidence type="ECO:0000313" key="5">
    <source>
        <dbReference type="EMBL" id="OPH38041.1"/>
    </source>
</evidence>
<feature type="active site" evidence="1">
    <location>
        <position position="229"/>
    </location>
</feature>
<dbReference type="GO" id="GO:0005524">
    <property type="term" value="F:ATP binding"/>
    <property type="evidence" value="ECO:0007669"/>
    <property type="project" value="UniProtKB-KW"/>
</dbReference>
<proteinExistence type="predicted"/>
<dbReference type="Gene3D" id="1.10.3290.10">
    <property type="entry name" value="Fido-like domain"/>
    <property type="match status" value="1"/>
</dbReference>
<feature type="binding site" evidence="2">
    <location>
        <begin position="233"/>
        <end position="240"/>
    </location>
    <ligand>
        <name>ATP</name>
        <dbReference type="ChEBI" id="CHEBI:30616"/>
    </ligand>
</feature>
<reference evidence="6" key="1">
    <citation type="submission" date="2017-03" db="EMBL/GenBank/DDBJ databases">
        <title>Draft genome sequence of Moraxella equi CCUG 4950T type strain.</title>
        <authorList>
            <person name="Salva-Serra F."/>
            <person name="Engstrom-Jakobsson H."/>
            <person name="Thorell K."/>
            <person name="Jaen-Luchoro D."/>
            <person name="Gonzales-Siles L."/>
            <person name="Karlsson R."/>
            <person name="Yazdan S."/>
            <person name="Boulund F."/>
            <person name="Johnning A."/>
            <person name="Engstrand L."/>
            <person name="Kristiansson E."/>
            <person name="Moore E."/>
        </authorList>
    </citation>
    <scope>NUCLEOTIDE SEQUENCE [LARGE SCALE GENOMIC DNA]</scope>
    <source>
        <strain evidence="6">CCUG 4441</strain>
    </source>
</reference>
<dbReference type="InterPro" id="IPR003812">
    <property type="entry name" value="Fido"/>
</dbReference>
<dbReference type="SUPFAM" id="SSF140931">
    <property type="entry name" value="Fic-like"/>
    <property type="match status" value="1"/>
</dbReference>
<dbReference type="InterPro" id="IPR040198">
    <property type="entry name" value="Fido_containing"/>
</dbReference>
<keyword evidence="2" id="KW-0547">Nucleotide-binding</keyword>
<feature type="site" description="Important for autoinhibition of adenylyltransferase activity" evidence="3">
    <location>
        <position position="100"/>
    </location>
</feature>
<accession>A0A1V4H0D7</accession>
<dbReference type="Proteomes" id="UP000191025">
    <property type="component" value="Unassembled WGS sequence"/>
</dbReference>
<organism evidence="5 6">
    <name type="scientific">Moraxella lacunata</name>
    <dbReference type="NCBI Taxonomy" id="477"/>
    <lineage>
        <taxon>Bacteria</taxon>
        <taxon>Pseudomonadati</taxon>
        <taxon>Pseudomonadota</taxon>
        <taxon>Gammaproteobacteria</taxon>
        <taxon>Moraxellales</taxon>
        <taxon>Moraxellaceae</taxon>
        <taxon>Moraxella</taxon>
    </lineage>
</organism>
<dbReference type="InterPro" id="IPR036597">
    <property type="entry name" value="Fido-like_dom_sf"/>
</dbReference>
<evidence type="ECO:0000313" key="6">
    <source>
        <dbReference type="Proteomes" id="UP000191025"/>
    </source>
</evidence>
<dbReference type="PROSITE" id="PS51459">
    <property type="entry name" value="FIDO"/>
    <property type="match status" value="1"/>
</dbReference>
<comment type="caution">
    <text evidence="5">The sequence shown here is derived from an EMBL/GenBank/DDBJ whole genome shotgun (WGS) entry which is preliminary data.</text>
</comment>
<evidence type="ECO:0000256" key="3">
    <source>
        <dbReference type="PIRSR" id="PIRSR640198-3"/>
    </source>
</evidence>
<evidence type="ECO:0000256" key="1">
    <source>
        <dbReference type="PIRSR" id="PIRSR640198-1"/>
    </source>
</evidence>
<dbReference type="Pfam" id="PF02661">
    <property type="entry name" value="Fic"/>
    <property type="match status" value="1"/>
</dbReference>
<protein>
    <recommendedName>
        <fullName evidence="4">Fido domain-containing protein</fullName>
    </recommendedName>
</protein>
<dbReference type="RefSeq" id="WP_079363958.1">
    <property type="nucleotide sequence ID" value="NZ_MXAN01000024.1"/>
</dbReference>
<name>A0A1V4H0D7_MORLA</name>
<dbReference type="PANTHER" id="PTHR13504:SF38">
    <property type="entry name" value="FIDO DOMAIN-CONTAINING PROTEIN"/>
    <property type="match status" value="1"/>
</dbReference>
<keyword evidence="2" id="KW-0067">ATP-binding</keyword>
<sequence length="327" mass="38625">METPKMSENSTNQVSISTERTLELRSLFNKKLMENFEKNNARNLDLSLIWKETNDLRELYSQLDDLKKCLDSFRPLSENEVEILNDYFDIEYTYHSNKIEGNTLTKNETNLVINKGITVSGKTLIEHFEAVNHKEAIDYIRELVENNSDFSKMDLLNIHQLILKSIKPKDAGRYRMQDVEITGSRHMPPPHFLVNDLMEEYFRFYEENKNTIHPVELSAEMHERLVTIHPFIDGNGRTSRLIMNIILLKNGYPITIIDSEERYRQEYYNSLELAQIGEDVNKERFKILVAKKVKDMMFKYINLLSSNNNEYRLTKGGYFFERIKEIL</sequence>
<feature type="binding site" evidence="2">
    <location>
        <begin position="267"/>
        <end position="268"/>
    </location>
    <ligand>
        <name>ATP</name>
        <dbReference type="ChEBI" id="CHEBI:30616"/>
    </ligand>
</feature>